<organism evidence="3 4">
    <name type="scientific">Desmophyllum pertusum</name>
    <dbReference type="NCBI Taxonomy" id="174260"/>
    <lineage>
        <taxon>Eukaryota</taxon>
        <taxon>Metazoa</taxon>
        <taxon>Cnidaria</taxon>
        <taxon>Anthozoa</taxon>
        <taxon>Hexacorallia</taxon>
        <taxon>Scleractinia</taxon>
        <taxon>Caryophylliina</taxon>
        <taxon>Caryophylliidae</taxon>
        <taxon>Desmophyllum</taxon>
    </lineage>
</organism>
<dbReference type="PROSITE" id="PS50157">
    <property type="entry name" value="ZINC_FINGER_C2H2_2"/>
    <property type="match status" value="1"/>
</dbReference>
<dbReference type="OrthoDB" id="432970at2759"/>
<name>A0A9W9ZXK9_9CNID</name>
<evidence type="ECO:0000256" key="1">
    <source>
        <dbReference type="PROSITE-ProRule" id="PRU00042"/>
    </source>
</evidence>
<dbReference type="SMART" id="SM00355">
    <property type="entry name" value="ZnF_C2H2"/>
    <property type="match status" value="2"/>
</dbReference>
<proteinExistence type="predicted"/>
<dbReference type="InterPro" id="IPR013087">
    <property type="entry name" value="Znf_C2H2_type"/>
</dbReference>
<evidence type="ECO:0000313" key="4">
    <source>
        <dbReference type="Proteomes" id="UP001163046"/>
    </source>
</evidence>
<keyword evidence="4" id="KW-1185">Reference proteome</keyword>
<dbReference type="AlphaFoldDB" id="A0A9W9ZXK9"/>
<evidence type="ECO:0000259" key="2">
    <source>
        <dbReference type="PROSITE" id="PS50157"/>
    </source>
</evidence>
<dbReference type="PROSITE" id="PS00028">
    <property type="entry name" value="ZINC_FINGER_C2H2_1"/>
    <property type="match status" value="1"/>
</dbReference>
<keyword evidence="1" id="KW-0479">Metal-binding</keyword>
<dbReference type="EMBL" id="MU825426">
    <property type="protein sequence ID" value="KAJ7389707.1"/>
    <property type="molecule type" value="Genomic_DNA"/>
</dbReference>
<keyword evidence="1" id="KW-0862">Zinc</keyword>
<feature type="domain" description="C2H2-type" evidence="2">
    <location>
        <begin position="441"/>
        <end position="465"/>
    </location>
</feature>
<keyword evidence="1" id="KW-0863">Zinc-finger</keyword>
<accession>A0A9W9ZXK9</accession>
<comment type="caution">
    <text evidence="3">The sequence shown here is derived from an EMBL/GenBank/DDBJ whole genome shotgun (WGS) entry which is preliminary data.</text>
</comment>
<dbReference type="GO" id="GO:0005737">
    <property type="term" value="C:cytoplasm"/>
    <property type="evidence" value="ECO:0007669"/>
    <property type="project" value="TreeGrafter"/>
</dbReference>
<reference evidence="3" key="1">
    <citation type="submission" date="2023-01" db="EMBL/GenBank/DDBJ databases">
        <title>Genome assembly of the deep-sea coral Lophelia pertusa.</title>
        <authorList>
            <person name="Herrera S."/>
            <person name="Cordes E."/>
        </authorList>
    </citation>
    <scope>NUCLEOTIDE SEQUENCE</scope>
    <source>
        <strain evidence="3">USNM1676648</strain>
        <tissue evidence="3">Polyp</tissue>
    </source>
</reference>
<dbReference type="Gene3D" id="3.30.160.60">
    <property type="entry name" value="Classic Zinc Finger"/>
    <property type="match status" value="1"/>
</dbReference>
<evidence type="ECO:0000313" key="3">
    <source>
        <dbReference type="EMBL" id="KAJ7389707.1"/>
    </source>
</evidence>
<gene>
    <name evidence="3" type="primary">ZMYND10</name>
    <name evidence="3" type="ORF">OS493_029607</name>
</gene>
<dbReference type="PANTHER" id="PTHR13244">
    <property type="entry name" value="ZINC FINGER MYND DOMAIN CONTAINING PROTEIN 10"/>
    <property type="match status" value="1"/>
</dbReference>
<dbReference type="InterPro" id="IPR052298">
    <property type="entry name" value="ZMYND10"/>
</dbReference>
<dbReference type="GO" id="GO:0008270">
    <property type="term" value="F:zinc ion binding"/>
    <property type="evidence" value="ECO:0007669"/>
    <property type="project" value="UniProtKB-KW"/>
</dbReference>
<dbReference type="PANTHER" id="PTHR13244:SF7">
    <property type="entry name" value="ZINC FINGER MYND DOMAIN-CONTAINING PROTEIN 10"/>
    <property type="match status" value="1"/>
</dbReference>
<sequence>MAGDSSVNTKQVLLATEAELYIQELKTFPLKEIGSPKWMSQHEFIEKLNMQAIISASSQADEFIKELLITLEKIPILIHELLAVELWKDKVFPKMLESGYNPHTTLPVYFVLFHEATVISLLETILYHKEACEAAGDCILDLADYCLRRISLLIARQEEDVKDEQSTNASNEPSSIEELKKQDRTIFFTVCVKSVSILRYITDSLARLNMKLIFCLNQPLRRTIGCVIATSFYARLIFVCNINIKQGDFKQNKMYSIESAKVEKKLQSDHCFFDDEDEIMCEIVFESDNDESAPETVLPLLQETTIAIADDNAGLVFESSDDEEIEPDTILPLLNSVHSNASVSVCNPKRQSITLETIIPPALTPKEMKRMFVTKTITKHGSTASIVFDVARGYSSCKLTTTINTSDAYGIYWCPYPKCNMKSRKRWLMRDHLRKTHHGPFYCAKCGFLFNHLTSLTRHLSKSGHLRYSDLSDNEEIRRHTAASIERFSVHICQVFSSAPDHILFVNN</sequence>
<protein>
    <submittedName>
        <fullName evidence="3">Zinc finger MYND domain-containing protein 10</fullName>
    </submittedName>
</protein>
<dbReference type="Proteomes" id="UP001163046">
    <property type="component" value="Unassembled WGS sequence"/>
</dbReference>